<protein>
    <submittedName>
        <fullName evidence="1">Uncharacterized protein</fullName>
    </submittedName>
</protein>
<evidence type="ECO:0000313" key="1">
    <source>
        <dbReference type="EMBL" id="PTQ26258.1"/>
    </source>
</evidence>
<evidence type="ECO:0000313" key="2">
    <source>
        <dbReference type="Proteomes" id="UP000244005"/>
    </source>
</evidence>
<dbReference type="AlphaFoldDB" id="A0A2R6VXD1"/>
<gene>
    <name evidence="1" type="ORF">MARPO_3792s0001</name>
</gene>
<proteinExistence type="predicted"/>
<sequence>MVRIEYLYREFTYFPFIEAVCKLSLRLEPARDSSVHLYIQEHRVWKSVFFRLSIIRPQPLVLESCELLFYAYISGEVRTMAG</sequence>
<name>A0A2R6VXD1_MARPO</name>
<dbReference type="EMBL" id="KZ775264">
    <property type="protein sequence ID" value="PTQ26258.1"/>
    <property type="molecule type" value="Genomic_DNA"/>
</dbReference>
<keyword evidence="2" id="KW-1185">Reference proteome</keyword>
<dbReference type="Proteomes" id="UP000244005">
    <property type="component" value="Unassembled WGS sequence"/>
</dbReference>
<reference evidence="2" key="1">
    <citation type="journal article" date="2017" name="Cell">
        <title>Insights into land plant evolution garnered from the Marchantia polymorpha genome.</title>
        <authorList>
            <person name="Bowman J.L."/>
            <person name="Kohchi T."/>
            <person name="Yamato K.T."/>
            <person name="Jenkins J."/>
            <person name="Shu S."/>
            <person name="Ishizaki K."/>
            <person name="Yamaoka S."/>
            <person name="Nishihama R."/>
            <person name="Nakamura Y."/>
            <person name="Berger F."/>
            <person name="Adam C."/>
            <person name="Aki S.S."/>
            <person name="Althoff F."/>
            <person name="Araki T."/>
            <person name="Arteaga-Vazquez M.A."/>
            <person name="Balasubrmanian S."/>
            <person name="Barry K."/>
            <person name="Bauer D."/>
            <person name="Boehm C.R."/>
            <person name="Briginshaw L."/>
            <person name="Caballero-Perez J."/>
            <person name="Catarino B."/>
            <person name="Chen F."/>
            <person name="Chiyoda S."/>
            <person name="Chovatia M."/>
            <person name="Davies K.M."/>
            <person name="Delmans M."/>
            <person name="Demura T."/>
            <person name="Dierschke T."/>
            <person name="Dolan L."/>
            <person name="Dorantes-Acosta A.E."/>
            <person name="Eklund D.M."/>
            <person name="Florent S.N."/>
            <person name="Flores-Sandoval E."/>
            <person name="Fujiyama A."/>
            <person name="Fukuzawa H."/>
            <person name="Galik B."/>
            <person name="Grimanelli D."/>
            <person name="Grimwood J."/>
            <person name="Grossniklaus U."/>
            <person name="Hamada T."/>
            <person name="Haseloff J."/>
            <person name="Hetherington A.J."/>
            <person name="Higo A."/>
            <person name="Hirakawa Y."/>
            <person name="Hundley H.N."/>
            <person name="Ikeda Y."/>
            <person name="Inoue K."/>
            <person name="Inoue S.I."/>
            <person name="Ishida S."/>
            <person name="Jia Q."/>
            <person name="Kakita M."/>
            <person name="Kanazawa T."/>
            <person name="Kawai Y."/>
            <person name="Kawashima T."/>
            <person name="Kennedy M."/>
            <person name="Kinose K."/>
            <person name="Kinoshita T."/>
            <person name="Kohara Y."/>
            <person name="Koide E."/>
            <person name="Komatsu K."/>
            <person name="Kopischke S."/>
            <person name="Kubo M."/>
            <person name="Kyozuka J."/>
            <person name="Lagercrantz U."/>
            <person name="Lin S.S."/>
            <person name="Lindquist E."/>
            <person name="Lipzen A.M."/>
            <person name="Lu C.W."/>
            <person name="De Luna E."/>
            <person name="Martienssen R.A."/>
            <person name="Minamino N."/>
            <person name="Mizutani M."/>
            <person name="Mizutani M."/>
            <person name="Mochizuki N."/>
            <person name="Monte I."/>
            <person name="Mosher R."/>
            <person name="Nagasaki H."/>
            <person name="Nakagami H."/>
            <person name="Naramoto S."/>
            <person name="Nishitani K."/>
            <person name="Ohtani M."/>
            <person name="Okamoto T."/>
            <person name="Okumura M."/>
            <person name="Phillips J."/>
            <person name="Pollak B."/>
            <person name="Reinders A."/>
            <person name="Rovekamp M."/>
            <person name="Sano R."/>
            <person name="Sawa S."/>
            <person name="Schmid M.W."/>
            <person name="Shirakawa M."/>
            <person name="Solano R."/>
            <person name="Spunde A."/>
            <person name="Suetsugu N."/>
            <person name="Sugano S."/>
            <person name="Sugiyama A."/>
            <person name="Sun R."/>
            <person name="Suzuki Y."/>
            <person name="Takenaka M."/>
            <person name="Takezawa D."/>
            <person name="Tomogane H."/>
            <person name="Tsuzuki M."/>
            <person name="Ueda T."/>
            <person name="Umeda M."/>
            <person name="Ward J.M."/>
            <person name="Watanabe Y."/>
            <person name="Yazaki K."/>
            <person name="Yokoyama R."/>
            <person name="Yoshitake Y."/>
            <person name="Yotsui I."/>
            <person name="Zachgo S."/>
            <person name="Schmutz J."/>
        </authorList>
    </citation>
    <scope>NUCLEOTIDE SEQUENCE [LARGE SCALE GENOMIC DNA]</scope>
    <source>
        <strain evidence="2">Tak-1</strain>
    </source>
</reference>
<accession>A0A2R6VXD1</accession>
<organism evidence="1 2">
    <name type="scientific">Marchantia polymorpha</name>
    <name type="common">Common liverwort</name>
    <name type="synonym">Marchantia aquatica</name>
    <dbReference type="NCBI Taxonomy" id="3197"/>
    <lineage>
        <taxon>Eukaryota</taxon>
        <taxon>Viridiplantae</taxon>
        <taxon>Streptophyta</taxon>
        <taxon>Embryophyta</taxon>
        <taxon>Marchantiophyta</taxon>
        <taxon>Marchantiopsida</taxon>
        <taxon>Marchantiidae</taxon>
        <taxon>Marchantiales</taxon>
        <taxon>Marchantiaceae</taxon>
        <taxon>Marchantia</taxon>
    </lineage>
</organism>